<evidence type="ECO:0000259" key="1">
    <source>
        <dbReference type="Pfam" id="PF06114"/>
    </source>
</evidence>
<dbReference type="InterPro" id="IPR052345">
    <property type="entry name" value="Rad_response_metalloprotease"/>
</dbReference>
<evidence type="ECO:0000313" key="3">
    <source>
        <dbReference type="Proteomes" id="UP000027037"/>
    </source>
</evidence>
<organism evidence="2 3">
    <name type="scientific">Hyphomonas beringensis</name>
    <dbReference type="NCBI Taxonomy" id="1280946"/>
    <lineage>
        <taxon>Bacteria</taxon>
        <taxon>Pseudomonadati</taxon>
        <taxon>Pseudomonadota</taxon>
        <taxon>Alphaproteobacteria</taxon>
        <taxon>Hyphomonadales</taxon>
        <taxon>Hyphomonadaceae</taxon>
        <taxon>Hyphomonas</taxon>
    </lineage>
</organism>
<proteinExistence type="predicted"/>
<dbReference type="Proteomes" id="UP000027037">
    <property type="component" value="Unassembled WGS sequence"/>
</dbReference>
<dbReference type="STRING" id="1280946.HY29_18330"/>
<reference evidence="2 3" key="1">
    <citation type="journal article" date="2014" name="Antonie Van Leeuwenhoek">
        <title>Hyphomonas beringensis sp. nov. and Hyphomonas chukchiensis sp. nov., isolated from surface seawater of the Bering Sea and Chukchi Sea.</title>
        <authorList>
            <person name="Li C."/>
            <person name="Lai Q."/>
            <person name="Li G."/>
            <person name="Dong C."/>
            <person name="Wang J."/>
            <person name="Liao Y."/>
            <person name="Shao Z."/>
        </authorList>
    </citation>
    <scope>NUCLEOTIDE SEQUENCE [LARGE SCALE GENOMIC DNA]</scope>
    <source>
        <strain evidence="2 3">25B14_1</strain>
    </source>
</reference>
<accession>A0A062U6N0</accession>
<comment type="caution">
    <text evidence="2">The sequence shown here is derived from an EMBL/GenBank/DDBJ whole genome shotgun (WGS) entry which is preliminary data.</text>
</comment>
<dbReference type="eggNOG" id="COG2856">
    <property type="taxonomic scope" value="Bacteria"/>
</dbReference>
<dbReference type="PANTHER" id="PTHR43236:SF2">
    <property type="entry name" value="BLL0069 PROTEIN"/>
    <property type="match status" value="1"/>
</dbReference>
<gene>
    <name evidence="2" type="ORF">HY29_18330</name>
</gene>
<dbReference type="Gene3D" id="1.10.10.2910">
    <property type="match status" value="1"/>
</dbReference>
<feature type="domain" description="IrrE N-terminal-like" evidence="1">
    <location>
        <begin position="2"/>
        <end position="99"/>
    </location>
</feature>
<protein>
    <recommendedName>
        <fullName evidence="1">IrrE N-terminal-like domain-containing protein</fullName>
    </recommendedName>
</protein>
<dbReference type="AlphaFoldDB" id="A0A062U6N0"/>
<dbReference type="Pfam" id="PF06114">
    <property type="entry name" value="Peptidase_M78"/>
    <property type="match status" value="1"/>
</dbReference>
<sequence>MVNKYEVPERQRFTVAHEISHYLLHRDDIGAGVVDSVMYRSSLSSRKETEANQLAAAIIMPAAAVTREMNELGSPEDAAVVQELAELFRVSVPAMKIRLGVA</sequence>
<keyword evidence="3" id="KW-1185">Reference proteome</keyword>
<dbReference type="PANTHER" id="PTHR43236">
    <property type="entry name" value="ANTITOXIN HIGA1"/>
    <property type="match status" value="1"/>
</dbReference>
<evidence type="ECO:0000313" key="2">
    <source>
        <dbReference type="EMBL" id="KCZ51795.1"/>
    </source>
</evidence>
<name>A0A062U6N0_9PROT</name>
<dbReference type="EMBL" id="AWFF01000077">
    <property type="protein sequence ID" value="KCZ51795.1"/>
    <property type="molecule type" value="Genomic_DNA"/>
</dbReference>
<dbReference type="InterPro" id="IPR010359">
    <property type="entry name" value="IrrE_HExxH"/>
</dbReference>